<dbReference type="AlphaFoldDB" id="A0A212LQF3"/>
<dbReference type="GO" id="GO:0030288">
    <property type="term" value="C:outer membrane-bounded periplasmic space"/>
    <property type="evidence" value="ECO:0007669"/>
    <property type="project" value="InterPro"/>
</dbReference>
<dbReference type="InterPro" id="IPR005534">
    <property type="entry name" value="Curli_assmbl/transp-comp_CsgG"/>
</dbReference>
<evidence type="ECO:0000256" key="1">
    <source>
        <dbReference type="SAM" id="SignalP"/>
    </source>
</evidence>
<evidence type="ECO:0000313" key="2">
    <source>
        <dbReference type="EMBL" id="SCM79711.1"/>
    </source>
</evidence>
<dbReference type="Pfam" id="PF03783">
    <property type="entry name" value="CsgG"/>
    <property type="match status" value="1"/>
</dbReference>
<accession>A0A212LQF3</accession>
<sequence length="311" mass="34400">MMRKGIWGMVLVCIIIVVSSNAALAAANTTKKIGVLTLNNNSSFHNLGVMAADMLTADLIKLKSCTIVERSELSRVFEEQAMGARGFLDEATVTKLGGILGLDYLVMGTVDGILKEEPGHYYYYDKYDKKTKQTRKEKRWVDSKFNTSANLTIKIVDVKNGQIVWSGQTSGDSSDKSISGAVTEAAYNLVREIYHFIPVQGYVIKVVGDKYTIDLGTKHNMAKRDKLLVTGAGETIQHPVTGQLIVSKKNIAELEVVEVFDTICVAKRKDKDSDKNPQLQKYVKVGDTVTRQLRKKPSGFLGLGWSGKHEF</sequence>
<reference evidence="2" key="1">
    <citation type="submission" date="2016-08" db="EMBL/GenBank/DDBJ databases">
        <authorList>
            <person name="Seilhamer J.J."/>
        </authorList>
    </citation>
    <scope>NUCLEOTIDE SEQUENCE</scope>
    <source>
        <strain evidence="2">86</strain>
    </source>
</reference>
<dbReference type="EMBL" id="FMJE01000003">
    <property type="protein sequence ID" value="SCM79711.1"/>
    <property type="molecule type" value="Genomic_DNA"/>
</dbReference>
<feature type="signal peptide" evidence="1">
    <location>
        <begin position="1"/>
        <end position="25"/>
    </location>
</feature>
<evidence type="ECO:0008006" key="3">
    <source>
        <dbReference type="Google" id="ProtNLM"/>
    </source>
</evidence>
<name>A0A212LQF3_9FIRM</name>
<gene>
    <name evidence="2" type="ORF">KL86SPO_30057</name>
</gene>
<dbReference type="Gene3D" id="3.40.50.10610">
    <property type="entry name" value="ABC-type transport auxiliary lipoprotein component"/>
    <property type="match status" value="1"/>
</dbReference>
<organism evidence="2">
    <name type="scientific">uncultured Sporomusa sp</name>
    <dbReference type="NCBI Taxonomy" id="307249"/>
    <lineage>
        <taxon>Bacteria</taxon>
        <taxon>Bacillati</taxon>
        <taxon>Bacillota</taxon>
        <taxon>Negativicutes</taxon>
        <taxon>Selenomonadales</taxon>
        <taxon>Sporomusaceae</taxon>
        <taxon>Sporomusa</taxon>
        <taxon>environmental samples</taxon>
    </lineage>
</organism>
<protein>
    <recommendedName>
        <fullName evidence="3">Curli production assembly/transport component CsgG</fullName>
    </recommendedName>
</protein>
<feature type="chain" id="PRO_5013098057" description="Curli production assembly/transport component CsgG" evidence="1">
    <location>
        <begin position="26"/>
        <end position="311"/>
    </location>
</feature>
<dbReference type="RefSeq" id="WP_075755825.1">
    <property type="nucleotide sequence ID" value="NZ_LT608335.1"/>
</dbReference>
<proteinExistence type="predicted"/>
<keyword evidence="1" id="KW-0732">Signal</keyword>